<protein>
    <submittedName>
        <fullName evidence="1">Uncharacterized protein</fullName>
    </submittedName>
</protein>
<evidence type="ECO:0000313" key="1">
    <source>
        <dbReference type="EMBL" id="OAY23153.1"/>
    </source>
</evidence>
<sequence>MDRHIWFLCNAQPFGSEIKKVSSVDIYFYEGRLSI</sequence>
<dbReference type="EMBL" id="CM004404">
    <property type="protein sequence ID" value="OAY23153.1"/>
    <property type="molecule type" value="Genomic_DNA"/>
</dbReference>
<organism evidence="1">
    <name type="scientific">Manihot esculenta</name>
    <name type="common">Cassava</name>
    <name type="synonym">Jatropha manihot</name>
    <dbReference type="NCBI Taxonomy" id="3983"/>
    <lineage>
        <taxon>Eukaryota</taxon>
        <taxon>Viridiplantae</taxon>
        <taxon>Streptophyta</taxon>
        <taxon>Embryophyta</taxon>
        <taxon>Tracheophyta</taxon>
        <taxon>Spermatophyta</taxon>
        <taxon>Magnoliopsida</taxon>
        <taxon>eudicotyledons</taxon>
        <taxon>Gunneridae</taxon>
        <taxon>Pentapetalae</taxon>
        <taxon>rosids</taxon>
        <taxon>fabids</taxon>
        <taxon>Malpighiales</taxon>
        <taxon>Euphorbiaceae</taxon>
        <taxon>Crotonoideae</taxon>
        <taxon>Manihoteae</taxon>
        <taxon>Manihot</taxon>
    </lineage>
</organism>
<reference evidence="1" key="1">
    <citation type="submission" date="2016-02" db="EMBL/GenBank/DDBJ databases">
        <title>WGS assembly of Manihot esculenta.</title>
        <authorList>
            <person name="Bredeson J.V."/>
            <person name="Prochnik S.E."/>
            <person name="Lyons J.B."/>
            <person name="Schmutz J."/>
            <person name="Grimwood J."/>
            <person name="Vrebalov J."/>
            <person name="Bart R.S."/>
            <person name="Amuge T."/>
            <person name="Ferguson M.E."/>
            <person name="Green R."/>
            <person name="Putnam N."/>
            <person name="Stites J."/>
            <person name="Rounsley S."/>
            <person name="Rokhsar D.S."/>
        </authorList>
    </citation>
    <scope>NUCLEOTIDE SEQUENCE [LARGE SCALE GENOMIC DNA]</scope>
    <source>
        <tissue evidence="1">Leaf</tissue>
    </source>
</reference>
<gene>
    <name evidence="1" type="ORF">MANES_18G055900</name>
</gene>
<name>A0A2C9U0W6_MANES</name>
<dbReference type="AlphaFoldDB" id="A0A2C9U0W6"/>
<proteinExistence type="predicted"/>
<accession>A0A2C9U0W6</accession>